<evidence type="ECO:0008006" key="4">
    <source>
        <dbReference type="Google" id="ProtNLM"/>
    </source>
</evidence>
<reference evidence="2 3" key="2">
    <citation type="journal article" date="2015" name="BMC Genomics">
        <title>Analysis of three genomes within the thermophilic bacterial species Caldanaerobacter subterraneus with a focus on carbon monoxide dehydrogenase evolution and hydrolase diversity.</title>
        <authorList>
            <person name="Sant'Anna F.H."/>
            <person name="Lebedinsky A.V."/>
            <person name="Sokolova T.G."/>
            <person name="Robb F.T."/>
            <person name="Gonzalez J.M."/>
        </authorList>
    </citation>
    <scope>NUCLEOTIDE SEQUENCE [LARGE SCALE GENOMIC DNA]</scope>
    <source>
        <strain evidence="2 3">DSM 12653</strain>
    </source>
</reference>
<accession>A0A0F5PKD0</accession>
<keyword evidence="1" id="KW-1133">Transmembrane helix</keyword>
<evidence type="ECO:0000256" key="1">
    <source>
        <dbReference type="SAM" id="Phobius"/>
    </source>
</evidence>
<keyword evidence="1" id="KW-0812">Transmembrane</keyword>
<dbReference type="CDD" id="cd11586">
    <property type="entry name" value="VbhA_like"/>
    <property type="match status" value="1"/>
</dbReference>
<feature type="transmembrane region" description="Helical" evidence="1">
    <location>
        <begin position="22"/>
        <end position="47"/>
    </location>
</feature>
<gene>
    <name evidence="2" type="ORF">CDSM653_02262</name>
</gene>
<comment type="caution">
    <text evidence="2">The sequence shown here is derived from an EMBL/GenBank/DDBJ whole genome shotgun (WGS) entry which is preliminary data.</text>
</comment>
<dbReference type="InterPro" id="IPR033788">
    <property type="entry name" value="VbhA-like"/>
</dbReference>
<dbReference type="Proteomes" id="UP000010146">
    <property type="component" value="Unassembled WGS sequence"/>
</dbReference>
<reference evidence="2 3" key="1">
    <citation type="submission" date="2008-07" db="EMBL/GenBank/DDBJ databases">
        <authorList>
            <person name="Gonzalez J."/>
            <person name="Sokolova T."/>
            <person name="Ferriera S."/>
            <person name="Johnson J."/>
            <person name="Kravitz S."/>
            <person name="Beeson K."/>
            <person name="Sutton G."/>
            <person name="Rogers Y.-H."/>
            <person name="Friedman R."/>
            <person name="Frazier M."/>
            <person name="Venter J.C."/>
        </authorList>
    </citation>
    <scope>NUCLEOTIDE SEQUENCE [LARGE SCALE GENOMIC DNA]</scope>
    <source>
        <strain evidence="2 3">DSM 12653</strain>
    </source>
</reference>
<reference evidence="3" key="3">
    <citation type="submission" date="2015-02" db="EMBL/GenBank/DDBJ databases">
        <title>Genome analysis of three genomes within the thermophilic hydrogenogenic bacterial species Caldanaerobacter subterraneus.</title>
        <authorList>
            <person name="Sant'Anna F.H."/>
            <person name="Lebedinsky A."/>
            <person name="Sokolova T."/>
            <person name="Robb F.T."/>
            <person name="Gonzalez J.M."/>
        </authorList>
    </citation>
    <scope>NUCLEOTIDE SEQUENCE [LARGE SCALE GENOMIC DNA]</scope>
    <source>
        <strain evidence="3">DSM 12653</strain>
    </source>
</reference>
<dbReference type="EMBL" id="ABXP02000115">
    <property type="protein sequence ID" value="KKC28876.1"/>
    <property type="molecule type" value="Genomic_DNA"/>
</dbReference>
<name>A0A0F5PKD0_9THEO</name>
<sequence length="94" mass="10734">MFGGYMMGGLGRWFGGYYPCGYGTWFGGGLTNILFLILIGVVIYLLVKQIRNVNFFKKHDTDPNNEALEIAKLRYARGEITLDEYIEITKTLKK</sequence>
<protein>
    <recommendedName>
        <fullName evidence="4">SHOCT domain-containing protein</fullName>
    </recommendedName>
</protein>
<evidence type="ECO:0000313" key="3">
    <source>
        <dbReference type="Proteomes" id="UP000010146"/>
    </source>
</evidence>
<organism evidence="2 3">
    <name type="scientific">Caldanaerobacter subterraneus subsp. pacificus DSM 12653</name>
    <dbReference type="NCBI Taxonomy" id="391606"/>
    <lineage>
        <taxon>Bacteria</taxon>
        <taxon>Bacillati</taxon>
        <taxon>Bacillota</taxon>
        <taxon>Clostridia</taxon>
        <taxon>Thermoanaerobacterales</taxon>
        <taxon>Thermoanaerobacteraceae</taxon>
        <taxon>Caldanaerobacter</taxon>
    </lineage>
</organism>
<dbReference type="AlphaFoldDB" id="A0A0F5PKD0"/>
<evidence type="ECO:0000313" key="2">
    <source>
        <dbReference type="EMBL" id="KKC28876.1"/>
    </source>
</evidence>
<dbReference type="RefSeq" id="WP_009052707.1">
    <property type="nucleotide sequence ID" value="NZ_ABXP02000115.1"/>
</dbReference>
<proteinExistence type="predicted"/>
<keyword evidence="1" id="KW-0472">Membrane</keyword>